<proteinExistence type="predicted"/>
<gene>
    <name evidence="2" type="ORF">MAR_023789</name>
</gene>
<keyword evidence="3" id="KW-1185">Reference proteome</keyword>
<protein>
    <submittedName>
        <fullName evidence="2">Uncharacterized protein</fullName>
    </submittedName>
</protein>
<name>A0ABY7DR96_MYAAR</name>
<feature type="region of interest" description="Disordered" evidence="1">
    <location>
        <begin position="1"/>
        <end position="24"/>
    </location>
</feature>
<organism evidence="2 3">
    <name type="scientific">Mya arenaria</name>
    <name type="common">Soft-shell clam</name>
    <dbReference type="NCBI Taxonomy" id="6604"/>
    <lineage>
        <taxon>Eukaryota</taxon>
        <taxon>Metazoa</taxon>
        <taxon>Spiralia</taxon>
        <taxon>Lophotrochozoa</taxon>
        <taxon>Mollusca</taxon>
        <taxon>Bivalvia</taxon>
        <taxon>Autobranchia</taxon>
        <taxon>Heteroconchia</taxon>
        <taxon>Euheterodonta</taxon>
        <taxon>Imparidentia</taxon>
        <taxon>Neoheterodontei</taxon>
        <taxon>Myida</taxon>
        <taxon>Myoidea</taxon>
        <taxon>Myidae</taxon>
        <taxon>Mya</taxon>
    </lineage>
</organism>
<accession>A0ABY7DR96</accession>
<reference evidence="2" key="1">
    <citation type="submission" date="2022-11" db="EMBL/GenBank/DDBJ databases">
        <title>Centuries of genome instability and evolution in soft-shell clam transmissible cancer (bioRxiv).</title>
        <authorList>
            <person name="Hart S.F.M."/>
            <person name="Yonemitsu M.A."/>
            <person name="Giersch R.M."/>
            <person name="Beal B.F."/>
            <person name="Arriagada G."/>
            <person name="Davis B.W."/>
            <person name="Ostrander E.A."/>
            <person name="Goff S.P."/>
            <person name="Metzger M.J."/>
        </authorList>
    </citation>
    <scope>NUCLEOTIDE SEQUENCE</scope>
    <source>
        <strain evidence="2">MELC-2E11</strain>
        <tissue evidence="2">Siphon/mantle</tissue>
    </source>
</reference>
<dbReference type="Proteomes" id="UP001164746">
    <property type="component" value="Chromosome 3"/>
</dbReference>
<evidence type="ECO:0000313" key="3">
    <source>
        <dbReference type="Proteomes" id="UP001164746"/>
    </source>
</evidence>
<evidence type="ECO:0000256" key="1">
    <source>
        <dbReference type="SAM" id="MobiDB-lite"/>
    </source>
</evidence>
<dbReference type="EMBL" id="CP111014">
    <property type="protein sequence ID" value="WAQ99416.1"/>
    <property type="molecule type" value="Genomic_DNA"/>
</dbReference>
<feature type="compositionally biased region" description="Basic and acidic residues" evidence="1">
    <location>
        <begin position="10"/>
        <end position="24"/>
    </location>
</feature>
<sequence>MPMESLSQCSHEEADTRKPHRYQDNHEIAGSIGESRAKALPAFHAFTGCDEVSSFASKCKNTGWVII</sequence>
<evidence type="ECO:0000313" key="2">
    <source>
        <dbReference type="EMBL" id="WAQ99416.1"/>
    </source>
</evidence>